<gene>
    <name evidence="1" type="ORF">JHL16_23655</name>
</gene>
<accession>A0ACC5R9S4</accession>
<reference evidence="1" key="1">
    <citation type="submission" date="2021-01" db="EMBL/GenBank/DDBJ databases">
        <authorList>
            <person name="Sun Q."/>
        </authorList>
    </citation>
    <scope>NUCLEOTIDE SEQUENCE</scope>
    <source>
        <strain evidence="1">YIM B02566</strain>
    </source>
</reference>
<evidence type="ECO:0000313" key="2">
    <source>
        <dbReference type="Proteomes" id="UP000616151"/>
    </source>
</evidence>
<dbReference type="Proteomes" id="UP000616151">
    <property type="component" value="Unassembled WGS sequence"/>
</dbReference>
<organism evidence="1 2">
    <name type="scientific">Taklimakanibacter albus</name>
    <dbReference type="NCBI Taxonomy" id="2800327"/>
    <lineage>
        <taxon>Bacteria</taxon>
        <taxon>Pseudomonadati</taxon>
        <taxon>Pseudomonadota</taxon>
        <taxon>Alphaproteobacteria</taxon>
        <taxon>Hyphomicrobiales</taxon>
        <taxon>Aestuariivirgaceae</taxon>
        <taxon>Taklimakanibacter</taxon>
    </lineage>
</organism>
<sequence>MDSWKVNPRVFWTLFTPGTFWLLLFFLIPLGWLFHDSFSDKISITETQFTGTLANYIRAFDAVYLTIIWKSVWISAVATALCLLTAYPIAFGICFAPAKWKPLLLLLVILPFWINLLIRTYALIAVFRTQGYLNLVLGWVGLGPYDMLYNDGAVIIGLVYVYMPFMVLPLYATIERLDRSFLEASLDLGGSQVQTFFKVTLPLTMPGIVTGIILVFIPCLGSFLTPAMLGGANAIMIGNVIEDQFKAANDWPFGSALSFLLMYVTFGALALRAFLASRSKGVDV</sequence>
<comment type="caution">
    <text evidence="1">The sequence shown here is derived from an EMBL/GenBank/DDBJ whole genome shotgun (WGS) entry which is preliminary data.</text>
</comment>
<proteinExistence type="predicted"/>
<keyword evidence="2" id="KW-1185">Reference proteome</keyword>
<protein>
    <submittedName>
        <fullName evidence="1">ABC transporter permease</fullName>
    </submittedName>
</protein>
<name>A0ACC5R9S4_9HYPH</name>
<dbReference type="EMBL" id="JAENHL010000008">
    <property type="protein sequence ID" value="MBK1869377.1"/>
    <property type="molecule type" value="Genomic_DNA"/>
</dbReference>
<evidence type="ECO:0000313" key="1">
    <source>
        <dbReference type="EMBL" id="MBK1869377.1"/>
    </source>
</evidence>